<name>A0A2M8WJG2_9MICO</name>
<dbReference type="InterPro" id="IPR002696">
    <property type="entry name" value="Membr_insert_effic_factor_YidD"/>
</dbReference>
<gene>
    <name evidence="3" type="ORF">CLV34_2335</name>
</gene>
<sequence>MSRSAISRGFTFPIRLYQRWVSPLRPATCKYYPTCSAYAVASVEEHGPIKGFVLAAWRLLRCNPWSRGGVDDVPPRGTWRSPTLHQHDPSEHDRLPAA</sequence>
<dbReference type="PANTHER" id="PTHR33383">
    <property type="entry name" value="MEMBRANE PROTEIN INSERTION EFFICIENCY FACTOR-RELATED"/>
    <property type="match status" value="1"/>
</dbReference>
<evidence type="ECO:0000256" key="2">
    <source>
        <dbReference type="SAM" id="MobiDB-lite"/>
    </source>
</evidence>
<dbReference type="SMART" id="SM01234">
    <property type="entry name" value="Haemolytic"/>
    <property type="match status" value="1"/>
</dbReference>
<keyword evidence="1" id="KW-0472">Membrane</keyword>
<keyword evidence="1" id="KW-1003">Cell membrane</keyword>
<dbReference type="NCBIfam" id="TIGR00278">
    <property type="entry name" value="membrane protein insertion efficiency factor YidD"/>
    <property type="match status" value="1"/>
</dbReference>
<dbReference type="AlphaFoldDB" id="A0A2M8WJG2"/>
<dbReference type="Pfam" id="PF01809">
    <property type="entry name" value="YidD"/>
    <property type="match status" value="1"/>
</dbReference>
<dbReference type="Proteomes" id="UP000231586">
    <property type="component" value="Unassembled WGS sequence"/>
</dbReference>
<evidence type="ECO:0000256" key="1">
    <source>
        <dbReference type="HAMAP-Rule" id="MF_00386"/>
    </source>
</evidence>
<dbReference type="EMBL" id="PGTZ01000009">
    <property type="protein sequence ID" value="PJI91071.1"/>
    <property type="molecule type" value="Genomic_DNA"/>
</dbReference>
<organism evidence="3 4">
    <name type="scientific">Luteimicrobium subarcticum</name>
    <dbReference type="NCBI Taxonomy" id="620910"/>
    <lineage>
        <taxon>Bacteria</taxon>
        <taxon>Bacillati</taxon>
        <taxon>Actinomycetota</taxon>
        <taxon>Actinomycetes</taxon>
        <taxon>Micrococcales</taxon>
        <taxon>Luteimicrobium</taxon>
    </lineage>
</organism>
<evidence type="ECO:0000313" key="3">
    <source>
        <dbReference type="EMBL" id="PJI91071.1"/>
    </source>
</evidence>
<comment type="function">
    <text evidence="1">Could be involved in insertion of integral membrane proteins into the membrane.</text>
</comment>
<dbReference type="RefSeq" id="WP_100350463.1">
    <property type="nucleotide sequence ID" value="NZ_PGTZ01000009.1"/>
</dbReference>
<proteinExistence type="inferred from homology"/>
<evidence type="ECO:0000313" key="4">
    <source>
        <dbReference type="Proteomes" id="UP000231586"/>
    </source>
</evidence>
<dbReference type="GO" id="GO:0005886">
    <property type="term" value="C:plasma membrane"/>
    <property type="evidence" value="ECO:0007669"/>
    <property type="project" value="UniProtKB-SubCell"/>
</dbReference>
<protein>
    <recommendedName>
        <fullName evidence="1">Putative membrane protein insertion efficiency factor</fullName>
    </recommendedName>
</protein>
<dbReference type="OrthoDB" id="9801753at2"/>
<feature type="region of interest" description="Disordered" evidence="2">
    <location>
        <begin position="66"/>
        <end position="98"/>
    </location>
</feature>
<dbReference type="HAMAP" id="MF_00386">
    <property type="entry name" value="UPF0161_YidD"/>
    <property type="match status" value="1"/>
</dbReference>
<comment type="subcellular location">
    <subcellularLocation>
        <location evidence="1">Cell membrane</location>
        <topology evidence="1">Peripheral membrane protein</topology>
        <orientation evidence="1">Cytoplasmic side</orientation>
    </subcellularLocation>
</comment>
<feature type="compositionally biased region" description="Basic and acidic residues" evidence="2">
    <location>
        <begin position="85"/>
        <end position="98"/>
    </location>
</feature>
<comment type="similarity">
    <text evidence="1">Belongs to the UPF0161 family.</text>
</comment>
<reference evidence="3 4" key="1">
    <citation type="submission" date="2017-11" db="EMBL/GenBank/DDBJ databases">
        <title>Genomic Encyclopedia of Archaeal and Bacterial Type Strains, Phase II (KMG-II): From Individual Species to Whole Genera.</title>
        <authorList>
            <person name="Goeker M."/>
        </authorList>
    </citation>
    <scope>NUCLEOTIDE SEQUENCE [LARGE SCALE GENOMIC DNA]</scope>
    <source>
        <strain evidence="3 4">DSM 22413</strain>
    </source>
</reference>
<accession>A0A2M8WJG2</accession>
<comment type="caution">
    <text evidence="3">The sequence shown here is derived from an EMBL/GenBank/DDBJ whole genome shotgun (WGS) entry which is preliminary data.</text>
</comment>
<dbReference type="PANTHER" id="PTHR33383:SF1">
    <property type="entry name" value="MEMBRANE PROTEIN INSERTION EFFICIENCY FACTOR-RELATED"/>
    <property type="match status" value="1"/>
</dbReference>
<keyword evidence="4" id="KW-1185">Reference proteome</keyword>